<evidence type="ECO:0000313" key="3">
    <source>
        <dbReference type="Proteomes" id="UP000326170"/>
    </source>
</evidence>
<dbReference type="EMBL" id="CP045488">
    <property type="protein sequence ID" value="QFU82373.1"/>
    <property type="molecule type" value="Genomic_DNA"/>
</dbReference>
<feature type="domain" description="Inner membrane protein YgaP-like transmembrane" evidence="1">
    <location>
        <begin position="1"/>
        <end position="64"/>
    </location>
</feature>
<organism evidence="2 3">
    <name type="scientific">Natronorubrum aibiense</name>
    <dbReference type="NCBI Taxonomy" id="348826"/>
    <lineage>
        <taxon>Archaea</taxon>
        <taxon>Methanobacteriati</taxon>
        <taxon>Methanobacteriota</taxon>
        <taxon>Stenosarchaea group</taxon>
        <taxon>Halobacteria</taxon>
        <taxon>Halobacteriales</taxon>
        <taxon>Natrialbaceae</taxon>
        <taxon>Natronorubrum</taxon>
    </lineage>
</organism>
<sequence>MKQNVGGIDRVLRFGLGIVLLVVGYRNRDRTAGTLAFIAGSDICATAIIKRCPVNALVGLDTSGADR</sequence>
<evidence type="ECO:0000313" key="2">
    <source>
        <dbReference type="EMBL" id="QFU82373.1"/>
    </source>
</evidence>
<dbReference type="RefSeq" id="WP_152940330.1">
    <property type="nucleotide sequence ID" value="NZ_CP045488.1"/>
</dbReference>
<dbReference type="Proteomes" id="UP000326170">
    <property type="component" value="Chromosome"/>
</dbReference>
<dbReference type="Pfam" id="PF11127">
    <property type="entry name" value="YgaP-like_TM"/>
    <property type="match status" value="1"/>
</dbReference>
<reference evidence="2 3" key="1">
    <citation type="journal article" date="2007" name="Int. J. Syst. Evol. Microbiol.">
        <title>Natronorubrum sulfidifaciens sp. nov., an extremely haloalkaliphilic archaeon isolated from Aiding salt lake in Xin-Jiang, China.</title>
        <authorList>
            <person name="Cui H.L."/>
            <person name="Tohty D."/>
            <person name="Liu H.C."/>
            <person name="Liu S.J."/>
            <person name="Oren A."/>
            <person name="Zhou P.J."/>
        </authorList>
    </citation>
    <scope>NUCLEOTIDE SEQUENCE [LARGE SCALE GENOMIC DNA]</scope>
    <source>
        <strain evidence="2 3">7-3</strain>
    </source>
</reference>
<protein>
    <submittedName>
        <fullName evidence="2">DUF2892 domain-containing protein</fullName>
    </submittedName>
</protein>
<name>A0A5P9P2L3_9EURY</name>
<dbReference type="InterPro" id="IPR021309">
    <property type="entry name" value="YgaP-like_TM"/>
</dbReference>
<dbReference type="AlphaFoldDB" id="A0A5P9P2L3"/>
<keyword evidence="3" id="KW-1185">Reference proteome</keyword>
<proteinExistence type="predicted"/>
<dbReference type="GeneID" id="42300874"/>
<evidence type="ECO:0000259" key="1">
    <source>
        <dbReference type="Pfam" id="PF11127"/>
    </source>
</evidence>
<gene>
    <name evidence="2" type="ORF">GCU68_07460</name>
</gene>
<dbReference type="KEGG" id="nas:GCU68_07460"/>
<dbReference type="OrthoDB" id="100832at2157"/>
<accession>A0A5P9P2L3</accession>